<dbReference type="SUPFAM" id="SSF46689">
    <property type="entry name" value="Homeodomain-like"/>
    <property type="match status" value="1"/>
</dbReference>
<dbReference type="Gene3D" id="1.10.10.10">
    <property type="entry name" value="Winged helix-like DNA-binding domain superfamily/Winged helix DNA-binding domain"/>
    <property type="match status" value="1"/>
</dbReference>
<keyword evidence="3" id="KW-1185">Reference proteome</keyword>
<dbReference type="GO" id="GO:0003677">
    <property type="term" value="F:DNA binding"/>
    <property type="evidence" value="ECO:0007669"/>
    <property type="project" value="InterPro"/>
</dbReference>
<comment type="caution">
    <text evidence="2">The sequence shown here is derived from an EMBL/GenBank/DDBJ whole genome shotgun (WGS) entry which is preliminary data.</text>
</comment>
<dbReference type="RefSeq" id="WP_153484685.1">
    <property type="nucleotide sequence ID" value="NZ_VWNA01000001.1"/>
</dbReference>
<dbReference type="Pfam" id="PF01380">
    <property type="entry name" value="SIS"/>
    <property type="match status" value="1"/>
</dbReference>
<dbReference type="InterPro" id="IPR001347">
    <property type="entry name" value="SIS_dom"/>
</dbReference>
<evidence type="ECO:0000313" key="2">
    <source>
        <dbReference type="EMBL" id="MQT14277.1"/>
    </source>
</evidence>
<sequence length="279" mass="30430">MSTRLSLRIQERFEDLSPSERKLAALLLEHHADILTYSATEMADLAGVSKATAARLFRSLGYADFNEVRQQAREERNRTAPFQALPSAEIVPLGARSIGAHIQAEIAALTRTFEDLRSDRLTAAAELVADAPKLWTLGLGAEEGLARLARTHFSRMRPNVHQLAADPGGWGEVLAMTGPRDTLLVFMADRRPKVLGAILDHARTTRIQVVAITDLAGALWVRRWAQVAIACHGTGGSAFTTMTSALKLLAMTAAARLGRPAQQRADLIAEIHEELDDLD</sequence>
<dbReference type="EMBL" id="VWNA01000001">
    <property type="protein sequence ID" value="MQT14277.1"/>
    <property type="molecule type" value="Genomic_DNA"/>
</dbReference>
<dbReference type="GO" id="GO:1901135">
    <property type="term" value="P:carbohydrate derivative metabolic process"/>
    <property type="evidence" value="ECO:0007669"/>
    <property type="project" value="InterPro"/>
</dbReference>
<dbReference type="GO" id="GO:0097367">
    <property type="term" value="F:carbohydrate derivative binding"/>
    <property type="evidence" value="ECO:0007669"/>
    <property type="project" value="InterPro"/>
</dbReference>
<dbReference type="Proteomes" id="UP000332515">
    <property type="component" value="Unassembled WGS sequence"/>
</dbReference>
<evidence type="ECO:0000313" key="3">
    <source>
        <dbReference type="Proteomes" id="UP000332515"/>
    </source>
</evidence>
<dbReference type="PANTHER" id="PTHR30514">
    <property type="entry name" value="GLUCOKINASE"/>
    <property type="match status" value="1"/>
</dbReference>
<protein>
    <submittedName>
        <fullName evidence="2">MurR/RpiR family transcriptional regulator</fullName>
    </submittedName>
</protein>
<dbReference type="InterPro" id="IPR046348">
    <property type="entry name" value="SIS_dom_sf"/>
</dbReference>
<evidence type="ECO:0000259" key="1">
    <source>
        <dbReference type="PROSITE" id="PS51071"/>
    </source>
</evidence>
<dbReference type="Pfam" id="PF01418">
    <property type="entry name" value="HTH_6"/>
    <property type="match status" value="1"/>
</dbReference>
<dbReference type="InterPro" id="IPR009057">
    <property type="entry name" value="Homeodomain-like_sf"/>
</dbReference>
<dbReference type="AlphaFoldDB" id="A0A6A7Y7H6"/>
<proteinExistence type="predicted"/>
<dbReference type="InterPro" id="IPR000281">
    <property type="entry name" value="HTH_RpiR"/>
</dbReference>
<name>A0A6A7Y7H6_9HYPH</name>
<feature type="domain" description="HTH rpiR-type" evidence="1">
    <location>
        <begin position="3"/>
        <end position="79"/>
    </location>
</feature>
<gene>
    <name evidence="2" type="ORF">F0357_16820</name>
</gene>
<accession>A0A6A7Y7H6</accession>
<dbReference type="Gene3D" id="3.40.50.10490">
    <property type="entry name" value="Glucose-6-phosphate isomerase like protein, domain 1"/>
    <property type="match status" value="1"/>
</dbReference>
<organism evidence="2 3">
    <name type="scientific">Segnochrobactrum spirostomi</name>
    <dbReference type="NCBI Taxonomy" id="2608987"/>
    <lineage>
        <taxon>Bacteria</taxon>
        <taxon>Pseudomonadati</taxon>
        <taxon>Pseudomonadota</taxon>
        <taxon>Alphaproteobacteria</taxon>
        <taxon>Hyphomicrobiales</taxon>
        <taxon>Segnochrobactraceae</taxon>
        <taxon>Segnochrobactrum</taxon>
    </lineage>
</organism>
<dbReference type="PROSITE" id="PS51071">
    <property type="entry name" value="HTH_RPIR"/>
    <property type="match status" value="1"/>
</dbReference>
<dbReference type="InterPro" id="IPR036388">
    <property type="entry name" value="WH-like_DNA-bd_sf"/>
</dbReference>
<dbReference type="InterPro" id="IPR047640">
    <property type="entry name" value="RpiR-like"/>
</dbReference>
<dbReference type="PANTHER" id="PTHR30514:SF18">
    <property type="entry name" value="RPIR-FAMILY TRANSCRIPTIONAL REGULATOR"/>
    <property type="match status" value="1"/>
</dbReference>
<dbReference type="SUPFAM" id="SSF53697">
    <property type="entry name" value="SIS domain"/>
    <property type="match status" value="1"/>
</dbReference>
<dbReference type="GO" id="GO:0003700">
    <property type="term" value="F:DNA-binding transcription factor activity"/>
    <property type="evidence" value="ECO:0007669"/>
    <property type="project" value="InterPro"/>
</dbReference>
<reference evidence="2 3" key="1">
    <citation type="submission" date="2019-09" db="EMBL/GenBank/DDBJ databases">
        <title>Segnochrobactrum spirostomi gen. nov., sp. nov., isolated from the ciliate Spirostomum cf. yagiui and description of a novel family, Segnochrobactraceae fam. nov. within the order Rhizobiales of the class Alphaproteobacteria.</title>
        <authorList>
            <person name="Akter S."/>
            <person name="Shazib S.U.A."/>
            <person name="Shin M.K."/>
        </authorList>
    </citation>
    <scope>NUCLEOTIDE SEQUENCE [LARGE SCALE GENOMIC DNA]</scope>
    <source>
        <strain evidence="2 3">Sp-1</strain>
    </source>
</reference>